<evidence type="ECO:0000313" key="2">
    <source>
        <dbReference type="Proteomes" id="UP001283361"/>
    </source>
</evidence>
<proteinExistence type="predicted"/>
<dbReference type="AlphaFoldDB" id="A0AAE0ZQ40"/>
<comment type="caution">
    <text evidence="1">The sequence shown here is derived from an EMBL/GenBank/DDBJ whole genome shotgun (WGS) entry which is preliminary data.</text>
</comment>
<evidence type="ECO:0000313" key="1">
    <source>
        <dbReference type="EMBL" id="KAK3773317.1"/>
    </source>
</evidence>
<keyword evidence="2" id="KW-1185">Reference proteome</keyword>
<organism evidence="1 2">
    <name type="scientific">Elysia crispata</name>
    <name type="common">lettuce slug</name>
    <dbReference type="NCBI Taxonomy" id="231223"/>
    <lineage>
        <taxon>Eukaryota</taxon>
        <taxon>Metazoa</taxon>
        <taxon>Spiralia</taxon>
        <taxon>Lophotrochozoa</taxon>
        <taxon>Mollusca</taxon>
        <taxon>Gastropoda</taxon>
        <taxon>Heterobranchia</taxon>
        <taxon>Euthyneura</taxon>
        <taxon>Panpulmonata</taxon>
        <taxon>Sacoglossa</taxon>
        <taxon>Placobranchoidea</taxon>
        <taxon>Plakobranchidae</taxon>
        <taxon>Elysia</taxon>
    </lineage>
</organism>
<dbReference type="EMBL" id="JAWDGP010003545">
    <property type="protein sequence ID" value="KAK3773317.1"/>
    <property type="molecule type" value="Genomic_DNA"/>
</dbReference>
<dbReference type="Proteomes" id="UP001283361">
    <property type="component" value="Unassembled WGS sequence"/>
</dbReference>
<accession>A0AAE0ZQ40</accession>
<sequence length="264" mass="30271">MFGFPSLDLTLADWYCQKMKSTKYPLVIWSIFTDSFMPRRNEKDFKLSINEDYDAFLTQSVLRRISSSRSMRIVTHFSLNHNEKDLKLSINEDCDAFLTQSVMRRISSSRSMRIVTHFSLNHNEKDLKLSPNEDCDAFLTQSVMRRISSSHPIGLCRISHSISNEKDLKLSPNRTVSHLSLNHRNSVRTIRLSCGCENLRLTLARLRDWFVKILTSITDTALPRVDLKAAITGDLAQSNGHDFLFQAESVQNLDAEEGNARGLR</sequence>
<gene>
    <name evidence="1" type="ORF">RRG08_023203</name>
</gene>
<protein>
    <submittedName>
        <fullName evidence="1">Uncharacterized protein</fullName>
    </submittedName>
</protein>
<name>A0AAE0ZQ40_9GAST</name>
<reference evidence="1" key="1">
    <citation type="journal article" date="2023" name="G3 (Bethesda)">
        <title>A reference genome for the long-term kleptoplast-retaining sea slug Elysia crispata morphotype clarki.</title>
        <authorList>
            <person name="Eastman K.E."/>
            <person name="Pendleton A.L."/>
            <person name="Shaikh M.A."/>
            <person name="Suttiyut T."/>
            <person name="Ogas R."/>
            <person name="Tomko P."/>
            <person name="Gavelis G."/>
            <person name="Widhalm J.R."/>
            <person name="Wisecaver J.H."/>
        </authorList>
    </citation>
    <scope>NUCLEOTIDE SEQUENCE</scope>
    <source>
        <strain evidence="1">ECLA1</strain>
    </source>
</reference>